<reference evidence="1" key="1">
    <citation type="submission" date="2023-08" db="EMBL/GenBank/DDBJ databases">
        <title>Black Yeasts Isolated from many extreme environments.</title>
        <authorList>
            <person name="Coleine C."/>
            <person name="Stajich J.E."/>
            <person name="Selbmann L."/>
        </authorList>
    </citation>
    <scope>NUCLEOTIDE SEQUENCE</scope>
    <source>
        <strain evidence="1">CCFEE 5401</strain>
    </source>
</reference>
<dbReference type="Proteomes" id="UP001310890">
    <property type="component" value="Unassembled WGS sequence"/>
</dbReference>
<evidence type="ECO:0008006" key="3">
    <source>
        <dbReference type="Google" id="ProtNLM"/>
    </source>
</evidence>
<dbReference type="EMBL" id="JAVRRL010000020">
    <property type="protein sequence ID" value="KAK5113923.1"/>
    <property type="molecule type" value="Genomic_DNA"/>
</dbReference>
<dbReference type="InterPro" id="IPR029063">
    <property type="entry name" value="SAM-dependent_MTases_sf"/>
</dbReference>
<evidence type="ECO:0000313" key="1">
    <source>
        <dbReference type="EMBL" id="KAK5113923.1"/>
    </source>
</evidence>
<name>A0AAN7YPX6_9PEZI</name>
<dbReference type="AlphaFoldDB" id="A0AAN7YPX6"/>
<accession>A0AAN7YPX6</accession>
<proteinExistence type="predicted"/>
<organism evidence="1 2">
    <name type="scientific">Meristemomyces frigidus</name>
    <dbReference type="NCBI Taxonomy" id="1508187"/>
    <lineage>
        <taxon>Eukaryota</taxon>
        <taxon>Fungi</taxon>
        <taxon>Dikarya</taxon>
        <taxon>Ascomycota</taxon>
        <taxon>Pezizomycotina</taxon>
        <taxon>Dothideomycetes</taxon>
        <taxon>Dothideomycetidae</taxon>
        <taxon>Mycosphaerellales</taxon>
        <taxon>Teratosphaeriaceae</taxon>
        <taxon>Meristemomyces</taxon>
    </lineage>
</organism>
<dbReference type="Gene3D" id="3.40.50.150">
    <property type="entry name" value="Vaccinia Virus protein VP39"/>
    <property type="match status" value="1"/>
</dbReference>
<protein>
    <recommendedName>
        <fullName evidence="3">S-adenosyl-L-methionine-dependent methyltransferase</fullName>
    </recommendedName>
</protein>
<evidence type="ECO:0000313" key="2">
    <source>
        <dbReference type="Proteomes" id="UP001310890"/>
    </source>
</evidence>
<gene>
    <name evidence="1" type="ORF">LTR62_003046</name>
</gene>
<sequence length="281" mass="32391">MPELRYIFPHDDGENDRLDQFHYMIYKVLLRKPHQGRLPSRGACAVLDVGYGTGYWLADMGALYPHAELFGIDLAPLVRDQMATGRDTHHLNWDYEQPQWPLAEGSLDLIHMSGLCGSVANWDHLYLKPGTGRLEIIEIDWQPRCDDGTLPLGPNDAFTVWWDTMRSASARLGKPIQYPHHLPQALEQIGFEVEKNDTIRIQSWEYGDDEYDELTAEAARWYVCAMGKTPNDDNRPLRSFSGMSMELFTRVEGWTADQVERLQEALYDPVERSSVHLYHRL</sequence>
<dbReference type="SUPFAM" id="SSF53335">
    <property type="entry name" value="S-adenosyl-L-methionine-dependent methyltransferases"/>
    <property type="match status" value="1"/>
</dbReference>
<dbReference type="Pfam" id="PF13489">
    <property type="entry name" value="Methyltransf_23"/>
    <property type="match status" value="1"/>
</dbReference>
<comment type="caution">
    <text evidence="1">The sequence shown here is derived from an EMBL/GenBank/DDBJ whole genome shotgun (WGS) entry which is preliminary data.</text>
</comment>